<dbReference type="AlphaFoldDB" id="A0A372MDR4"/>
<reference evidence="1 2" key="2">
    <citation type="submission" date="2018-09" db="EMBL/GenBank/DDBJ databases">
        <title>Genome of Sphaerochaeta halotolerans strain 4-11.</title>
        <authorList>
            <person name="Nazina T.N."/>
            <person name="Sokolova D.S."/>
        </authorList>
    </citation>
    <scope>NUCLEOTIDE SEQUENCE [LARGE SCALE GENOMIC DNA]</scope>
    <source>
        <strain evidence="1 2">4-11</strain>
    </source>
</reference>
<dbReference type="InterPro" id="IPR051805">
    <property type="entry name" value="Dehydratase_Activator_Redct"/>
</dbReference>
<accession>A0A372MDR4</accession>
<organism evidence="1 2">
    <name type="scientific">Sphaerochaeta halotolerans</name>
    <dbReference type="NCBI Taxonomy" id="2293840"/>
    <lineage>
        <taxon>Bacteria</taxon>
        <taxon>Pseudomonadati</taxon>
        <taxon>Spirochaetota</taxon>
        <taxon>Spirochaetia</taxon>
        <taxon>Spirochaetales</taxon>
        <taxon>Sphaerochaetaceae</taxon>
        <taxon>Sphaerochaeta</taxon>
    </lineage>
</organism>
<dbReference type="PANTHER" id="PTHR32329">
    <property type="entry name" value="BIFUNCTIONAL PROTEIN [INCLUDES 2-HYDROXYACYL-COA DEHYDRATASE (N-TER) AND ITS ACTIVATOR DOMAIN (C_TERM)-RELATED"/>
    <property type="match status" value="1"/>
</dbReference>
<evidence type="ECO:0000313" key="2">
    <source>
        <dbReference type="Proteomes" id="UP000264002"/>
    </source>
</evidence>
<evidence type="ECO:0000313" key="1">
    <source>
        <dbReference type="EMBL" id="RFU93912.1"/>
    </source>
</evidence>
<reference evidence="2" key="1">
    <citation type="submission" date="2018-08" db="EMBL/GenBank/DDBJ databases">
        <authorList>
            <person name="Grouzdev D.S."/>
            <person name="Krutkina M.S."/>
        </authorList>
    </citation>
    <scope>NUCLEOTIDE SEQUENCE [LARGE SCALE GENOMIC DNA]</scope>
    <source>
        <strain evidence="2">4-11</strain>
    </source>
</reference>
<protein>
    <submittedName>
        <fullName evidence="1">2-hydroxyglutaryl-CoA dehydratase</fullName>
    </submittedName>
</protein>
<comment type="caution">
    <text evidence="1">The sequence shown here is derived from an EMBL/GenBank/DDBJ whole genome shotgun (WGS) entry which is preliminary data.</text>
</comment>
<dbReference type="EMBL" id="QUWK01000015">
    <property type="protein sequence ID" value="RFU93912.1"/>
    <property type="molecule type" value="Genomic_DNA"/>
</dbReference>
<proteinExistence type="predicted"/>
<sequence length="418" mass="47339">MSTPFTKEMKKDYTILIPNMSPIHFNIAKEVFSNHGYNVVLLDNQGPNVIREGLRYVHNDICYPAQLVIGQFIDAIKHGGYDSDKVALVITQTGGGCRASNYIFLLRKALEKCNLSQIPVISLNLKGMEKNPGFKITPFMLLQTYSAFIYGDLLMALSNQIRPYEVHKGEADALVAKWTAYLSDCFAHNRGYIGWAMKRNLNRICAEFAEIERREEVRIKVGIVGEIYMKYSPLGNNHLQEYLEEQGCEVMVPSMMGFLYYGIDNAITDRKYYGGRFISANATQYILRLMYKVEKMSRQAMMKSGKFTVPIPYTEMKKLDEGLIDYGVKMGEGWLLTAEMLDLVHSGYHNIVCAQPFGCLPNHICAKGMIRAVTERSKDANIVPIDYDPSATGVNQENRIKLMLAIAREKLENPKGNI</sequence>
<keyword evidence="2" id="KW-1185">Reference proteome</keyword>
<gene>
    <name evidence="1" type="ORF">DYP60_12165</name>
</gene>
<dbReference type="PANTHER" id="PTHR32329:SF4">
    <property type="entry name" value="ACTIVATOR OF 2-HYDROXYACYL-COA DEHYDRATASE"/>
    <property type="match status" value="1"/>
</dbReference>
<dbReference type="Proteomes" id="UP000264002">
    <property type="component" value="Unassembled WGS sequence"/>
</dbReference>
<dbReference type="RefSeq" id="WP_117331289.1">
    <property type="nucleotide sequence ID" value="NZ_QUWK01000015.1"/>
</dbReference>
<name>A0A372MDR4_9SPIR</name>